<dbReference type="Gene3D" id="1.20.120.20">
    <property type="entry name" value="Apolipoprotein"/>
    <property type="match status" value="1"/>
</dbReference>
<keyword evidence="1" id="KW-0175">Coiled coil</keyword>
<comment type="caution">
    <text evidence="3">The sequence shown here is derived from an EMBL/GenBank/DDBJ whole genome shotgun (WGS) entry which is preliminary data.</text>
</comment>
<name>A0AAV8VSQ2_9CUCU</name>
<dbReference type="GO" id="GO:0005576">
    <property type="term" value="C:extracellular region"/>
    <property type="evidence" value="ECO:0007669"/>
    <property type="project" value="InterPro"/>
</dbReference>
<dbReference type="GO" id="GO:0006869">
    <property type="term" value="P:lipid transport"/>
    <property type="evidence" value="ECO:0007669"/>
    <property type="project" value="InterPro"/>
</dbReference>
<dbReference type="AlphaFoldDB" id="A0AAV8VSQ2"/>
<keyword evidence="2" id="KW-0732">Signal</keyword>
<proteinExistence type="predicted"/>
<reference evidence="3 4" key="1">
    <citation type="journal article" date="2023" name="Insect Mol. Biol.">
        <title>Genome sequencing provides insights into the evolution of gene families encoding plant cell wall-degrading enzymes in longhorned beetles.</title>
        <authorList>
            <person name="Shin N.R."/>
            <person name="Okamura Y."/>
            <person name="Kirsch R."/>
            <person name="Pauchet Y."/>
        </authorList>
    </citation>
    <scope>NUCLEOTIDE SEQUENCE [LARGE SCALE GENOMIC DNA]</scope>
    <source>
        <strain evidence="3">EAD_L_NR</strain>
    </source>
</reference>
<dbReference type="EMBL" id="JANEYG010000034">
    <property type="protein sequence ID" value="KAJ8917403.1"/>
    <property type="molecule type" value="Genomic_DNA"/>
</dbReference>
<dbReference type="Proteomes" id="UP001159042">
    <property type="component" value="Unassembled WGS sequence"/>
</dbReference>
<evidence type="ECO:0000256" key="2">
    <source>
        <dbReference type="SAM" id="SignalP"/>
    </source>
</evidence>
<dbReference type="GO" id="GO:0008289">
    <property type="term" value="F:lipid binding"/>
    <property type="evidence" value="ECO:0007669"/>
    <property type="project" value="InterPro"/>
</dbReference>
<dbReference type="SUPFAM" id="SSF58113">
    <property type="entry name" value="Apolipoprotein A-I"/>
    <property type="match status" value="1"/>
</dbReference>
<feature type="signal peptide" evidence="2">
    <location>
        <begin position="1"/>
        <end position="20"/>
    </location>
</feature>
<sequence length="190" mass="20394">MVKNVIIVTVALLALQGALAKPKAKPAEKSQLQELAANAQNVVNNVTSAIEGNLPDSKKVVEVLNTQAQNLANSVQTTVDKIKTEVKNNQGEIDQALKTVSDKLSEVATNLKNAIGPEGQKQAKEIKEKLDQGLKEAVAQAEKLTKAIEPEAAKVKEDLSNAAKTFLDQIIEVGNNLRDQVKALESKPKN</sequence>
<feature type="chain" id="PRO_5043485359" description="Apolipophorin-III" evidence="2">
    <location>
        <begin position="21"/>
        <end position="190"/>
    </location>
</feature>
<evidence type="ECO:0000256" key="1">
    <source>
        <dbReference type="SAM" id="Coils"/>
    </source>
</evidence>
<keyword evidence="4" id="KW-1185">Reference proteome</keyword>
<evidence type="ECO:0000313" key="4">
    <source>
        <dbReference type="Proteomes" id="UP001159042"/>
    </source>
</evidence>
<evidence type="ECO:0000313" key="3">
    <source>
        <dbReference type="EMBL" id="KAJ8917403.1"/>
    </source>
</evidence>
<protein>
    <recommendedName>
        <fullName evidence="5">Apolipophorin-III</fullName>
    </recommendedName>
</protein>
<accession>A0AAV8VSQ2</accession>
<organism evidence="3 4">
    <name type="scientific">Exocentrus adspersus</name>
    <dbReference type="NCBI Taxonomy" id="1586481"/>
    <lineage>
        <taxon>Eukaryota</taxon>
        <taxon>Metazoa</taxon>
        <taxon>Ecdysozoa</taxon>
        <taxon>Arthropoda</taxon>
        <taxon>Hexapoda</taxon>
        <taxon>Insecta</taxon>
        <taxon>Pterygota</taxon>
        <taxon>Neoptera</taxon>
        <taxon>Endopterygota</taxon>
        <taxon>Coleoptera</taxon>
        <taxon>Polyphaga</taxon>
        <taxon>Cucujiformia</taxon>
        <taxon>Chrysomeloidea</taxon>
        <taxon>Cerambycidae</taxon>
        <taxon>Lamiinae</taxon>
        <taxon>Acanthocinini</taxon>
        <taxon>Exocentrus</taxon>
    </lineage>
</organism>
<evidence type="ECO:0008006" key="5">
    <source>
        <dbReference type="Google" id="ProtNLM"/>
    </source>
</evidence>
<feature type="coiled-coil region" evidence="1">
    <location>
        <begin position="127"/>
        <end position="187"/>
    </location>
</feature>
<gene>
    <name evidence="3" type="ORF">NQ315_002427</name>
</gene>
<dbReference type="Pfam" id="PF07464">
    <property type="entry name" value="ApoLp-III"/>
    <property type="match status" value="1"/>
</dbReference>
<dbReference type="InterPro" id="IPR010009">
    <property type="entry name" value="ApoLp-III"/>
</dbReference>